<proteinExistence type="predicted"/>
<dbReference type="Proteomes" id="UP001501295">
    <property type="component" value="Unassembled WGS sequence"/>
</dbReference>
<evidence type="ECO:0000256" key="1">
    <source>
        <dbReference type="SAM" id="Coils"/>
    </source>
</evidence>
<reference evidence="3" key="1">
    <citation type="journal article" date="2019" name="Int. J. Syst. Evol. Microbiol.">
        <title>The Global Catalogue of Microorganisms (GCM) 10K type strain sequencing project: providing services to taxonomists for standard genome sequencing and annotation.</title>
        <authorList>
            <consortium name="The Broad Institute Genomics Platform"/>
            <consortium name="The Broad Institute Genome Sequencing Center for Infectious Disease"/>
            <person name="Wu L."/>
            <person name="Ma J."/>
        </authorList>
    </citation>
    <scope>NUCLEOTIDE SEQUENCE [LARGE SCALE GENOMIC DNA]</scope>
    <source>
        <strain evidence="3">JCM 18956</strain>
    </source>
</reference>
<keyword evidence="1" id="KW-0175">Coiled coil</keyword>
<sequence length="470" mass="51968">MAQQAGSPPEGENIRSIVKERLAQSEREDGEKLTIEWRGSATHLHVIAMPVEMLYYNPDTHRIRAQRGLDPKRDAVLSADPWGPDGQDYLEYLLKTQPATPGKTDPEFEALRDSLEDFSQEQPGLITPDGILVNGNTRCAALRELGTRHIRVAVLPADTTRDDISAVELSLQLRRENKRDYSYINQLIAIEEQLARGRRPEEIAREFHIRPKTLEQDRWVYGLIQEAIERSSDGDGDGLRLVDFEDHQEKLRELYRAYTKEIATDRDAAEALKESRLAMIILGFAKTDVRLAKPDFHEKYLAAKLPANTVTVAAPSHSVLIPGLGMAVADDSATVKAARELTDGVLRARAALRVGSAVPSVDTAPSEKVLENLRGSVEAALKLAGRDERLRQRKVAAAERLSDAVDSINLASADVAQSLATKSLDEDALDESLTELRSSLEKLARQIKRAVSEPGAGVEWLVSSIQLESP</sequence>
<dbReference type="RefSeq" id="WP_345377499.1">
    <property type="nucleotide sequence ID" value="NZ_BAABLM010000014.1"/>
</dbReference>
<keyword evidence="3" id="KW-1185">Reference proteome</keyword>
<dbReference type="InterPro" id="IPR036086">
    <property type="entry name" value="ParB/Sulfiredoxin_sf"/>
</dbReference>
<dbReference type="SUPFAM" id="SSF110849">
    <property type="entry name" value="ParB/Sulfiredoxin"/>
    <property type="match status" value="1"/>
</dbReference>
<accession>A0ABP8WDC4</accession>
<protein>
    <recommendedName>
        <fullName evidence="4">Transcriptional regulator</fullName>
    </recommendedName>
</protein>
<name>A0ABP8WDC4_9MICO</name>
<gene>
    <name evidence="2" type="ORF">GCM10025780_37770</name>
</gene>
<feature type="coiled-coil region" evidence="1">
    <location>
        <begin position="426"/>
        <end position="453"/>
    </location>
</feature>
<evidence type="ECO:0008006" key="4">
    <source>
        <dbReference type="Google" id="ProtNLM"/>
    </source>
</evidence>
<dbReference type="EMBL" id="BAABLM010000014">
    <property type="protein sequence ID" value="GAA4687319.1"/>
    <property type="molecule type" value="Genomic_DNA"/>
</dbReference>
<organism evidence="2 3">
    <name type="scientific">Frondihabitans cladoniiphilus</name>
    <dbReference type="NCBI Taxonomy" id="715785"/>
    <lineage>
        <taxon>Bacteria</taxon>
        <taxon>Bacillati</taxon>
        <taxon>Actinomycetota</taxon>
        <taxon>Actinomycetes</taxon>
        <taxon>Micrococcales</taxon>
        <taxon>Microbacteriaceae</taxon>
        <taxon>Frondihabitans</taxon>
    </lineage>
</organism>
<evidence type="ECO:0000313" key="3">
    <source>
        <dbReference type="Proteomes" id="UP001501295"/>
    </source>
</evidence>
<comment type="caution">
    <text evidence="2">The sequence shown here is derived from an EMBL/GenBank/DDBJ whole genome shotgun (WGS) entry which is preliminary data.</text>
</comment>
<evidence type="ECO:0000313" key="2">
    <source>
        <dbReference type="EMBL" id="GAA4687319.1"/>
    </source>
</evidence>